<feature type="region of interest" description="Disordered" evidence="1">
    <location>
        <begin position="458"/>
        <end position="485"/>
    </location>
</feature>
<name>A0A2G3AP85_CAPAN</name>
<dbReference type="Gramene" id="PHT96045">
    <property type="protein sequence ID" value="PHT96045"/>
    <property type="gene ID" value="T459_03927"/>
</dbReference>
<keyword evidence="2" id="KW-1133">Transmembrane helix</keyword>
<feature type="compositionally biased region" description="Basic and acidic residues" evidence="1">
    <location>
        <begin position="367"/>
        <end position="398"/>
    </location>
</feature>
<organism evidence="3 4">
    <name type="scientific">Capsicum annuum</name>
    <name type="common">Capsicum pepper</name>
    <dbReference type="NCBI Taxonomy" id="4072"/>
    <lineage>
        <taxon>Eukaryota</taxon>
        <taxon>Viridiplantae</taxon>
        <taxon>Streptophyta</taxon>
        <taxon>Embryophyta</taxon>
        <taxon>Tracheophyta</taxon>
        <taxon>Spermatophyta</taxon>
        <taxon>Magnoliopsida</taxon>
        <taxon>eudicotyledons</taxon>
        <taxon>Gunneridae</taxon>
        <taxon>Pentapetalae</taxon>
        <taxon>asterids</taxon>
        <taxon>lamiids</taxon>
        <taxon>Solanales</taxon>
        <taxon>Solanaceae</taxon>
        <taxon>Solanoideae</taxon>
        <taxon>Capsiceae</taxon>
        <taxon>Capsicum</taxon>
    </lineage>
</organism>
<keyword evidence="2" id="KW-0472">Membrane</keyword>
<sequence length="532" mass="59600">MEKKKRWPPVSNEQIKLEVRFLNCYLLNPRSVSMILSIMSVAISQKLDKLDHISSQSINPASYLYKEALRDMSNNKFTGDVTAPVPALKLPICAKHYTVEESQLSPINLLLLAEIRFFCVHTKDLPDGQILAVKNVKTLAFSITDEEEQFLEVIRTASHSKHVPIAGHLAVHGNEYLRKVVTFDDALHNVSCMPLNWSRIAGALKNPSQDVLSGSLADLFVGFDKHIEMDLSNNKFNGDLTAALVPALKIAICAKLQLQFSPINLLVVEIRQILAVKNIKTLALSTTDEAEQLMEVIRTASLALHGNHHLRNAVTFDDALHNVSCLLLQIAGALKCKKEEEQEEKQESEEDGNAADHGGEKDEEGDGDIKKKGRTREMIKKMRRTREMMKKGRTREMMIKMMRRTTEVNAGDGQQEQPQQIEAGDGQQEQPEQVEVDIDDGDAQQEQPQQIEDEINAGDTQQQQPPAIEDGINAGDAQQPPPPLPIQEVPLRERIRKIILIIICVAALVYLVGDFINYFLRLYTDKAVNFPS</sequence>
<evidence type="ECO:0000256" key="2">
    <source>
        <dbReference type="SAM" id="Phobius"/>
    </source>
</evidence>
<dbReference type="AlphaFoldDB" id="A0A2G3AP85"/>
<evidence type="ECO:0000256" key="1">
    <source>
        <dbReference type="SAM" id="MobiDB-lite"/>
    </source>
</evidence>
<feature type="region of interest" description="Disordered" evidence="1">
    <location>
        <begin position="339"/>
        <end position="434"/>
    </location>
</feature>
<evidence type="ECO:0000313" key="4">
    <source>
        <dbReference type="Proteomes" id="UP000222542"/>
    </source>
</evidence>
<keyword evidence="2" id="KW-0812">Transmembrane</keyword>
<gene>
    <name evidence="3" type="ORF">T459_03927</name>
</gene>
<dbReference type="EMBL" id="AYRZ02000001">
    <property type="protein sequence ID" value="PHT96045.1"/>
    <property type="molecule type" value="Genomic_DNA"/>
</dbReference>
<comment type="caution">
    <text evidence="3">The sequence shown here is derived from an EMBL/GenBank/DDBJ whole genome shotgun (WGS) entry which is preliminary data.</text>
</comment>
<protein>
    <submittedName>
        <fullName evidence="3">Uncharacterized protein</fullName>
    </submittedName>
</protein>
<evidence type="ECO:0000313" key="3">
    <source>
        <dbReference type="EMBL" id="PHT96045.1"/>
    </source>
</evidence>
<keyword evidence="4" id="KW-1185">Reference proteome</keyword>
<feature type="transmembrane region" description="Helical" evidence="2">
    <location>
        <begin position="498"/>
        <end position="520"/>
    </location>
</feature>
<dbReference type="Proteomes" id="UP000222542">
    <property type="component" value="Unassembled WGS sequence"/>
</dbReference>
<feature type="compositionally biased region" description="Acidic residues" evidence="1">
    <location>
        <begin position="341"/>
        <end position="353"/>
    </location>
</feature>
<reference evidence="3 4" key="1">
    <citation type="journal article" date="2014" name="Nat. Genet.">
        <title>Genome sequence of the hot pepper provides insights into the evolution of pungency in Capsicum species.</title>
        <authorList>
            <person name="Kim S."/>
            <person name="Park M."/>
            <person name="Yeom S.I."/>
            <person name="Kim Y.M."/>
            <person name="Lee J.M."/>
            <person name="Lee H.A."/>
            <person name="Seo E."/>
            <person name="Choi J."/>
            <person name="Cheong K."/>
            <person name="Kim K.T."/>
            <person name="Jung K."/>
            <person name="Lee G.W."/>
            <person name="Oh S.K."/>
            <person name="Bae C."/>
            <person name="Kim S.B."/>
            <person name="Lee H.Y."/>
            <person name="Kim S.Y."/>
            <person name="Kim M.S."/>
            <person name="Kang B.C."/>
            <person name="Jo Y.D."/>
            <person name="Yang H.B."/>
            <person name="Jeong H.J."/>
            <person name="Kang W.H."/>
            <person name="Kwon J.K."/>
            <person name="Shin C."/>
            <person name="Lim J.Y."/>
            <person name="Park J.H."/>
            <person name="Huh J.H."/>
            <person name="Kim J.S."/>
            <person name="Kim B.D."/>
            <person name="Cohen O."/>
            <person name="Paran I."/>
            <person name="Suh M.C."/>
            <person name="Lee S.B."/>
            <person name="Kim Y.K."/>
            <person name="Shin Y."/>
            <person name="Noh S.J."/>
            <person name="Park J."/>
            <person name="Seo Y.S."/>
            <person name="Kwon S.Y."/>
            <person name="Kim H.A."/>
            <person name="Park J.M."/>
            <person name="Kim H.J."/>
            <person name="Choi S.B."/>
            <person name="Bosland P.W."/>
            <person name="Reeves G."/>
            <person name="Jo S.H."/>
            <person name="Lee B.W."/>
            <person name="Cho H.T."/>
            <person name="Choi H.S."/>
            <person name="Lee M.S."/>
            <person name="Yu Y."/>
            <person name="Do Choi Y."/>
            <person name="Park B.S."/>
            <person name="van Deynze A."/>
            <person name="Ashrafi H."/>
            <person name="Hill T."/>
            <person name="Kim W.T."/>
            <person name="Pai H.S."/>
            <person name="Ahn H.K."/>
            <person name="Yeam I."/>
            <person name="Giovannoni J.J."/>
            <person name="Rose J.K."/>
            <person name="Sorensen I."/>
            <person name="Lee S.J."/>
            <person name="Kim R.W."/>
            <person name="Choi I.Y."/>
            <person name="Choi B.S."/>
            <person name="Lim J.S."/>
            <person name="Lee Y.H."/>
            <person name="Choi D."/>
        </authorList>
    </citation>
    <scope>NUCLEOTIDE SEQUENCE [LARGE SCALE GENOMIC DNA]</scope>
    <source>
        <strain evidence="4">cv. CM334</strain>
    </source>
</reference>
<reference evidence="3 4" key="2">
    <citation type="journal article" date="2017" name="Genome Biol.">
        <title>New reference genome sequences of hot pepper reveal the massive evolution of plant disease-resistance genes by retroduplication.</title>
        <authorList>
            <person name="Kim S."/>
            <person name="Park J."/>
            <person name="Yeom S.I."/>
            <person name="Kim Y.M."/>
            <person name="Seo E."/>
            <person name="Kim K.T."/>
            <person name="Kim M.S."/>
            <person name="Lee J.M."/>
            <person name="Cheong K."/>
            <person name="Shin H.S."/>
            <person name="Kim S.B."/>
            <person name="Han K."/>
            <person name="Lee J."/>
            <person name="Park M."/>
            <person name="Lee H.A."/>
            <person name="Lee H.Y."/>
            <person name="Lee Y."/>
            <person name="Oh S."/>
            <person name="Lee J.H."/>
            <person name="Choi E."/>
            <person name="Choi E."/>
            <person name="Lee S.E."/>
            <person name="Jeon J."/>
            <person name="Kim H."/>
            <person name="Choi G."/>
            <person name="Song H."/>
            <person name="Lee J."/>
            <person name="Lee S.C."/>
            <person name="Kwon J.K."/>
            <person name="Lee H.Y."/>
            <person name="Koo N."/>
            <person name="Hong Y."/>
            <person name="Kim R.W."/>
            <person name="Kang W.H."/>
            <person name="Huh J.H."/>
            <person name="Kang B.C."/>
            <person name="Yang T.J."/>
            <person name="Lee Y.H."/>
            <person name="Bennetzen J.L."/>
            <person name="Choi D."/>
        </authorList>
    </citation>
    <scope>NUCLEOTIDE SEQUENCE [LARGE SCALE GENOMIC DNA]</scope>
    <source>
        <strain evidence="4">cv. CM334</strain>
    </source>
</reference>
<proteinExistence type="predicted"/>
<accession>A0A2G3AP85</accession>